<dbReference type="InterPro" id="IPR029033">
    <property type="entry name" value="His_PPase_superfam"/>
</dbReference>
<dbReference type="Pfam" id="PF00300">
    <property type="entry name" value="His_Phos_1"/>
    <property type="match status" value="1"/>
</dbReference>
<dbReference type="Proteomes" id="UP001237448">
    <property type="component" value="Unassembled WGS sequence"/>
</dbReference>
<dbReference type="SMART" id="SM00855">
    <property type="entry name" value="PGAM"/>
    <property type="match status" value="1"/>
</dbReference>
<name>A0ABU0FNY0_9HYPH</name>
<reference evidence="1 2" key="1">
    <citation type="submission" date="2023-07" db="EMBL/GenBank/DDBJ databases">
        <title>Genomic Encyclopedia of Type Strains, Phase IV (KMG-IV): sequencing the most valuable type-strain genomes for metagenomic binning, comparative biology and taxonomic classification.</title>
        <authorList>
            <person name="Goeker M."/>
        </authorList>
    </citation>
    <scope>NUCLEOTIDE SEQUENCE [LARGE SCALE GENOMIC DNA]</scope>
    <source>
        <strain evidence="1 2">DSM 5896</strain>
    </source>
</reference>
<keyword evidence="2" id="KW-1185">Reference proteome</keyword>
<evidence type="ECO:0000313" key="1">
    <source>
        <dbReference type="EMBL" id="MDQ0396327.1"/>
    </source>
</evidence>
<dbReference type="SUPFAM" id="SSF53254">
    <property type="entry name" value="Phosphoglycerate mutase-like"/>
    <property type="match status" value="1"/>
</dbReference>
<dbReference type="CDD" id="cd07067">
    <property type="entry name" value="HP_PGM_like"/>
    <property type="match status" value="1"/>
</dbReference>
<accession>A0ABU0FNY0</accession>
<dbReference type="EMBL" id="JAUSVK010000001">
    <property type="protein sequence ID" value="MDQ0396327.1"/>
    <property type="molecule type" value="Genomic_DNA"/>
</dbReference>
<organism evidence="1 2">
    <name type="scientific">Labrys monachus</name>
    <dbReference type="NCBI Taxonomy" id="217067"/>
    <lineage>
        <taxon>Bacteria</taxon>
        <taxon>Pseudomonadati</taxon>
        <taxon>Pseudomonadota</taxon>
        <taxon>Alphaproteobacteria</taxon>
        <taxon>Hyphomicrobiales</taxon>
        <taxon>Xanthobacteraceae</taxon>
        <taxon>Labrys</taxon>
    </lineage>
</organism>
<protein>
    <submittedName>
        <fullName evidence="1">Broad specificity phosphatase PhoE</fullName>
    </submittedName>
</protein>
<proteinExistence type="predicted"/>
<gene>
    <name evidence="1" type="ORF">J3R73_006119</name>
</gene>
<dbReference type="InterPro" id="IPR013078">
    <property type="entry name" value="His_Pase_superF_clade-1"/>
</dbReference>
<sequence>MTPSLTLICHAATPVLRAAGFPLDEAPDERGLAGARQLAGRFARAGRAVASPALRARRTAEAMGLAAAPLEDLRDCDYGRWAGLAFEEVAASEPDALAAWTTDPDARPHGGESVAMLVRRVGAWLDGEAFAGLSVAVTHASVVRAAVVHAIGAPAASFWRIEAGPLQMADLRRSARGWTLRLGA</sequence>
<evidence type="ECO:0000313" key="2">
    <source>
        <dbReference type="Proteomes" id="UP001237448"/>
    </source>
</evidence>
<comment type="caution">
    <text evidence="1">The sequence shown here is derived from an EMBL/GenBank/DDBJ whole genome shotgun (WGS) entry which is preliminary data.</text>
</comment>
<dbReference type="RefSeq" id="WP_307436427.1">
    <property type="nucleotide sequence ID" value="NZ_JAUSVK010000001.1"/>
</dbReference>
<dbReference type="Gene3D" id="3.40.50.1240">
    <property type="entry name" value="Phosphoglycerate mutase-like"/>
    <property type="match status" value="1"/>
</dbReference>